<dbReference type="EMBL" id="VJWX01000195">
    <property type="protein sequence ID" value="TVT46979.1"/>
    <property type="molecule type" value="Genomic_DNA"/>
</dbReference>
<dbReference type="OrthoDB" id="3629182at2"/>
<reference evidence="1 2" key="1">
    <citation type="submission" date="2019-07" db="EMBL/GenBank/DDBJ databases">
        <authorList>
            <person name="Duangmal K."/>
            <person name="Teo W.F.A."/>
        </authorList>
    </citation>
    <scope>NUCLEOTIDE SEQUENCE [LARGE SCALE GENOMIC DNA]</scope>
    <source>
        <strain evidence="1 2">TBRC 6029</strain>
    </source>
</reference>
<comment type="caution">
    <text evidence="1">The sequence shown here is derived from an EMBL/GenBank/DDBJ whole genome shotgun (WGS) entry which is preliminary data.</text>
</comment>
<dbReference type="Proteomes" id="UP000320011">
    <property type="component" value="Unassembled WGS sequence"/>
</dbReference>
<accession>A0A558CDX7</accession>
<sequence length="108" mass="11730">MVDLSGELAGELERLETEELGPHELAGLMLGTIRTASALTRILDRLRACPVLSQPETGPGRHRHHAVRRELDQAAAAAEDLKVTAEALFRLLPGEMVVPNGRRPGPRP</sequence>
<protein>
    <submittedName>
        <fullName evidence="1">Uncharacterized protein</fullName>
    </submittedName>
</protein>
<organism evidence="1 2">
    <name type="scientific">Amycolatopsis rhizosphaerae</name>
    <dbReference type="NCBI Taxonomy" id="2053003"/>
    <lineage>
        <taxon>Bacteria</taxon>
        <taxon>Bacillati</taxon>
        <taxon>Actinomycetota</taxon>
        <taxon>Actinomycetes</taxon>
        <taxon>Pseudonocardiales</taxon>
        <taxon>Pseudonocardiaceae</taxon>
        <taxon>Amycolatopsis</taxon>
    </lineage>
</organism>
<reference evidence="1 2" key="2">
    <citation type="submission" date="2019-08" db="EMBL/GenBank/DDBJ databases">
        <title>Amycolatopsis acidicola sp. nov., isolated from peat swamp forest soil.</title>
        <authorList>
            <person name="Srisuk N."/>
        </authorList>
    </citation>
    <scope>NUCLEOTIDE SEQUENCE [LARGE SCALE GENOMIC DNA]</scope>
    <source>
        <strain evidence="1 2">TBRC 6029</strain>
    </source>
</reference>
<evidence type="ECO:0000313" key="2">
    <source>
        <dbReference type="Proteomes" id="UP000320011"/>
    </source>
</evidence>
<name>A0A558CDX7_9PSEU</name>
<dbReference type="AlphaFoldDB" id="A0A558CDX7"/>
<proteinExistence type="predicted"/>
<keyword evidence="2" id="KW-1185">Reference proteome</keyword>
<gene>
    <name evidence="1" type="ORF">FNH05_19555</name>
</gene>
<evidence type="ECO:0000313" key="1">
    <source>
        <dbReference type="EMBL" id="TVT46979.1"/>
    </source>
</evidence>